<dbReference type="RefSeq" id="WP_183861529.1">
    <property type="nucleotide sequence ID" value="NZ_JACHFH010000019.1"/>
</dbReference>
<dbReference type="PANTHER" id="PTHR30373:SF2">
    <property type="entry name" value="UPF0603 PROTEIN YGCG"/>
    <property type="match status" value="1"/>
</dbReference>
<dbReference type="PROSITE" id="PS51257">
    <property type="entry name" value="PROKAR_LIPOPROTEIN"/>
    <property type="match status" value="1"/>
</dbReference>
<dbReference type="EMBL" id="JACHFH010000019">
    <property type="protein sequence ID" value="MBB5336520.1"/>
    <property type="molecule type" value="Genomic_DNA"/>
</dbReference>
<dbReference type="Proteomes" id="UP000559117">
    <property type="component" value="Unassembled WGS sequence"/>
</dbReference>
<gene>
    <name evidence="3" type="ORF">HNR32_001670</name>
</gene>
<evidence type="ECO:0000313" key="4">
    <source>
        <dbReference type="Proteomes" id="UP000559117"/>
    </source>
</evidence>
<comment type="caution">
    <text evidence="3">The sequence shown here is derived from an EMBL/GenBank/DDBJ whole genome shotgun (WGS) entry which is preliminary data.</text>
</comment>
<evidence type="ECO:0000313" key="3">
    <source>
        <dbReference type="EMBL" id="MBB5336520.1"/>
    </source>
</evidence>
<protein>
    <submittedName>
        <fullName evidence="3">Putative membrane protein YgcG</fullName>
    </submittedName>
</protein>
<proteinExistence type="predicted"/>
<sequence length="171" mass="19101">MKIVKYVLLCVFILSVVTGCGSSANDKNKIALSSSPEYTTYVQDRANVLDGKTKEYLEKNSHELYQKQHVQITVFTIKSLNGADIKEYSNKLFRQLGIGDKDTNKGILILVAADDKKARIEVGYGLEGSLNDGKVGEILREKMFPSFKKKDYNQGIVNGYNALIEAINKEK</sequence>
<dbReference type="Gene3D" id="3.10.310.50">
    <property type="match status" value="1"/>
</dbReference>
<dbReference type="Pfam" id="PF04536">
    <property type="entry name" value="TPM_phosphatase"/>
    <property type="match status" value="1"/>
</dbReference>
<dbReference type="PANTHER" id="PTHR30373">
    <property type="entry name" value="UPF0603 PROTEIN YGCG"/>
    <property type="match status" value="1"/>
</dbReference>
<name>A0A840UK06_9FIRM</name>
<feature type="signal peptide" evidence="1">
    <location>
        <begin position="1"/>
        <end position="24"/>
    </location>
</feature>
<feature type="chain" id="PRO_5032420008" evidence="1">
    <location>
        <begin position="25"/>
        <end position="171"/>
    </location>
</feature>
<dbReference type="AlphaFoldDB" id="A0A840UK06"/>
<reference evidence="3 4" key="1">
    <citation type="submission" date="2020-08" db="EMBL/GenBank/DDBJ databases">
        <title>Genomic Encyclopedia of Type Strains, Phase IV (KMG-IV): sequencing the most valuable type-strain genomes for metagenomic binning, comparative biology and taxonomic classification.</title>
        <authorList>
            <person name="Goeker M."/>
        </authorList>
    </citation>
    <scope>NUCLEOTIDE SEQUENCE [LARGE SCALE GENOMIC DNA]</scope>
    <source>
        <strain evidence="3 4">DSM 24661</strain>
    </source>
</reference>
<keyword evidence="1" id="KW-0732">Signal</keyword>
<organism evidence="3 4">
    <name type="scientific">Pectinatus brassicae</name>
    <dbReference type="NCBI Taxonomy" id="862415"/>
    <lineage>
        <taxon>Bacteria</taxon>
        <taxon>Bacillati</taxon>
        <taxon>Bacillota</taxon>
        <taxon>Negativicutes</taxon>
        <taxon>Selenomonadales</taxon>
        <taxon>Selenomonadaceae</taxon>
        <taxon>Pectinatus</taxon>
    </lineage>
</organism>
<evidence type="ECO:0000256" key="1">
    <source>
        <dbReference type="SAM" id="SignalP"/>
    </source>
</evidence>
<feature type="domain" description="TPM" evidence="2">
    <location>
        <begin position="42"/>
        <end position="165"/>
    </location>
</feature>
<dbReference type="InterPro" id="IPR007621">
    <property type="entry name" value="TPM_dom"/>
</dbReference>
<evidence type="ECO:0000259" key="2">
    <source>
        <dbReference type="Pfam" id="PF04536"/>
    </source>
</evidence>
<keyword evidence="4" id="KW-1185">Reference proteome</keyword>
<accession>A0A840UK06</accession>